<evidence type="ECO:0000256" key="2">
    <source>
        <dbReference type="ARBA" id="ARBA00023125"/>
    </source>
</evidence>
<dbReference type="Proteomes" id="UP000535543">
    <property type="component" value="Unassembled WGS sequence"/>
</dbReference>
<reference evidence="6 7" key="1">
    <citation type="submission" date="2019-05" db="EMBL/GenBank/DDBJ databases">
        <authorList>
            <person name="Lee S.D."/>
        </authorList>
    </citation>
    <scope>NUCLEOTIDE SEQUENCE [LARGE SCALE GENOMIC DNA]</scope>
    <source>
        <strain evidence="6 7">YC2-7</strain>
    </source>
</reference>
<dbReference type="InterPro" id="IPR001647">
    <property type="entry name" value="HTH_TetR"/>
</dbReference>
<keyword evidence="7" id="KW-1185">Reference proteome</keyword>
<reference evidence="6 7" key="2">
    <citation type="submission" date="2020-06" db="EMBL/GenBank/DDBJ databases">
        <title>Antribacter stalactiti gen. nov., sp. nov., a new member of the family Nacardiaceae isolated from a cave.</title>
        <authorList>
            <person name="Kim I.S."/>
        </authorList>
    </citation>
    <scope>NUCLEOTIDE SEQUENCE [LARGE SCALE GENOMIC DNA]</scope>
    <source>
        <strain evidence="6 7">YC2-7</strain>
    </source>
</reference>
<keyword evidence="3" id="KW-0804">Transcription</keyword>
<dbReference type="InterPro" id="IPR009057">
    <property type="entry name" value="Homeodomain-like_sf"/>
</dbReference>
<dbReference type="SUPFAM" id="SSF48498">
    <property type="entry name" value="Tetracyclin repressor-like, C-terminal domain"/>
    <property type="match status" value="1"/>
</dbReference>
<evidence type="ECO:0000313" key="7">
    <source>
        <dbReference type="Proteomes" id="UP000535543"/>
    </source>
</evidence>
<keyword evidence="2 4" id="KW-0238">DNA-binding</keyword>
<dbReference type="EMBL" id="VCQU01000004">
    <property type="protein sequence ID" value="NMN96250.1"/>
    <property type="molecule type" value="Genomic_DNA"/>
</dbReference>
<dbReference type="InterPro" id="IPR054156">
    <property type="entry name" value="YxaF_TetR_C"/>
</dbReference>
<organism evidence="6 7">
    <name type="scientific">Antrihabitans stalactiti</name>
    <dbReference type="NCBI Taxonomy" id="2584121"/>
    <lineage>
        <taxon>Bacteria</taxon>
        <taxon>Bacillati</taxon>
        <taxon>Actinomycetota</taxon>
        <taxon>Actinomycetes</taxon>
        <taxon>Mycobacteriales</taxon>
        <taxon>Nocardiaceae</taxon>
        <taxon>Antrihabitans</taxon>
    </lineage>
</organism>
<dbReference type="GO" id="GO:0003677">
    <property type="term" value="F:DNA binding"/>
    <property type="evidence" value="ECO:0007669"/>
    <property type="project" value="UniProtKB-UniRule"/>
</dbReference>
<name>A0A848KJ53_9NOCA</name>
<proteinExistence type="predicted"/>
<dbReference type="Pfam" id="PF00440">
    <property type="entry name" value="TetR_N"/>
    <property type="match status" value="1"/>
</dbReference>
<dbReference type="SUPFAM" id="SSF46689">
    <property type="entry name" value="Homeodomain-like"/>
    <property type="match status" value="1"/>
</dbReference>
<feature type="domain" description="HTH tetR-type" evidence="5">
    <location>
        <begin position="1"/>
        <end position="54"/>
    </location>
</feature>
<feature type="DNA-binding region" description="H-T-H motif" evidence="4">
    <location>
        <begin position="17"/>
        <end position="36"/>
    </location>
</feature>
<comment type="caution">
    <text evidence="6">The sequence shown here is derived from an EMBL/GenBank/DDBJ whole genome shotgun (WGS) entry which is preliminary data.</text>
</comment>
<protein>
    <submittedName>
        <fullName evidence="6">Helix-turn-helix transcriptional regulator</fullName>
    </submittedName>
</protein>
<gene>
    <name evidence="6" type="ORF">FGL95_14515</name>
</gene>
<evidence type="ECO:0000256" key="1">
    <source>
        <dbReference type="ARBA" id="ARBA00023015"/>
    </source>
</evidence>
<dbReference type="PANTHER" id="PTHR47506:SF3">
    <property type="entry name" value="HTH-TYPE TRANSCRIPTIONAL REGULATOR LMRA"/>
    <property type="match status" value="1"/>
</dbReference>
<evidence type="ECO:0000256" key="4">
    <source>
        <dbReference type="PROSITE-ProRule" id="PRU00335"/>
    </source>
</evidence>
<sequence>MDGARQVFSERGIAGTSLSDIVERSGAPRGSMYHYFPAGKEQLAEESTTAAGRMMASTISGLCATKGPAEALSVIVNFFRKQLVNSEYTAGCPVAAGALEGGEAPSAGHAAGDAFAAWEQILAAALWQHGMPKAKAEVLATTAVAAVEGAIIIARAQRSTTALDRVEKALLASVLTVE</sequence>
<evidence type="ECO:0000259" key="5">
    <source>
        <dbReference type="PROSITE" id="PS50977"/>
    </source>
</evidence>
<dbReference type="AlphaFoldDB" id="A0A848KJ53"/>
<accession>A0A848KJ53</accession>
<dbReference type="InterPro" id="IPR036271">
    <property type="entry name" value="Tet_transcr_reg_TetR-rel_C_sf"/>
</dbReference>
<evidence type="ECO:0000256" key="3">
    <source>
        <dbReference type="ARBA" id="ARBA00023163"/>
    </source>
</evidence>
<dbReference type="PANTHER" id="PTHR47506">
    <property type="entry name" value="TRANSCRIPTIONAL REGULATORY PROTEIN"/>
    <property type="match status" value="1"/>
</dbReference>
<dbReference type="PROSITE" id="PS50977">
    <property type="entry name" value="HTH_TETR_2"/>
    <property type="match status" value="1"/>
</dbReference>
<dbReference type="Pfam" id="PF21993">
    <property type="entry name" value="TetR_C_13_2"/>
    <property type="match status" value="1"/>
</dbReference>
<evidence type="ECO:0000313" key="6">
    <source>
        <dbReference type="EMBL" id="NMN96250.1"/>
    </source>
</evidence>
<keyword evidence="1" id="KW-0805">Transcription regulation</keyword>
<dbReference type="Gene3D" id="1.10.357.10">
    <property type="entry name" value="Tetracycline Repressor, domain 2"/>
    <property type="match status" value="1"/>
</dbReference>